<protein>
    <recommendedName>
        <fullName evidence="2">Toxin 37-like C-terminal domain-containing protein</fullName>
    </recommendedName>
</protein>
<dbReference type="InterPro" id="IPR029108">
    <property type="entry name" value="Ntox37-like_C"/>
</dbReference>
<accession>A0ABS6AVE9</accession>
<feature type="domain" description="Toxin 37-like C-terminal" evidence="2">
    <location>
        <begin position="362"/>
        <end position="433"/>
    </location>
</feature>
<proteinExistence type="predicted"/>
<reference evidence="3 4" key="1">
    <citation type="submission" date="2021-06" db="EMBL/GenBank/DDBJ databases">
        <title>Actinomycetes sequencing.</title>
        <authorList>
            <person name="Shan Q."/>
        </authorList>
    </citation>
    <scope>NUCLEOTIDE SEQUENCE [LARGE SCALE GENOMIC DNA]</scope>
    <source>
        <strain evidence="3 4">NEAU-G5</strain>
    </source>
</reference>
<dbReference type="EMBL" id="JAHKNI010000001">
    <property type="protein sequence ID" value="MBU3061004.1"/>
    <property type="molecule type" value="Genomic_DNA"/>
</dbReference>
<name>A0ABS6AVE9_9NOCA</name>
<dbReference type="RefSeq" id="WP_215915769.1">
    <property type="nucleotide sequence ID" value="NZ_JAHKNI010000001.1"/>
</dbReference>
<sequence>MMRVDWQTYYDAAKACQNLADELRKADRPVHDAVRSDCVGMAGDAPGCAEWGKAYDTAAQQTLQTSASLANALTNYGAVLYAMGYNYGGANKSNPAPSRPNVDQVSEYKVSYPSSVGGNGIGFDDHGGVKAFFDQLVAKVLSAFGKLPNGDKDKLDKAQSAWSTFAGHATLTGAASQIAQISAKFDGMDDATNLQLIQGHFATLKTGADTVTTAAQKMAAPVKDYHDATVALGNQTTSSINALELSIGVAAVIGGALALFSLGGSAAVAEVAVDAEVLETANTLQTAFQASQMPRIIGIAAMAAGAVGVVDAFHALPDIDLDRAITNLGMIIAMQVIIGADGAMISPASTKPPTNAYDPSGAKAPGRPGKAEGFNPPRGGDRWVPASNGRGMGWEDADGNVWVPTGPGALAHGGPHWDVQQKSGGYTNVYPGGATR</sequence>
<keyword evidence="4" id="KW-1185">Reference proteome</keyword>
<feature type="region of interest" description="Disordered" evidence="1">
    <location>
        <begin position="349"/>
        <end position="383"/>
    </location>
</feature>
<evidence type="ECO:0000313" key="4">
    <source>
        <dbReference type="Proteomes" id="UP000733379"/>
    </source>
</evidence>
<evidence type="ECO:0000313" key="3">
    <source>
        <dbReference type="EMBL" id="MBU3061004.1"/>
    </source>
</evidence>
<dbReference type="Proteomes" id="UP000733379">
    <property type="component" value="Unassembled WGS sequence"/>
</dbReference>
<evidence type="ECO:0000256" key="1">
    <source>
        <dbReference type="SAM" id="MobiDB-lite"/>
    </source>
</evidence>
<gene>
    <name evidence="3" type="ORF">KO481_05630</name>
</gene>
<evidence type="ECO:0000259" key="2">
    <source>
        <dbReference type="Pfam" id="PF15535"/>
    </source>
</evidence>
<comment type="caution">
    <text evidence="3">The sequence shown here is derived from an EMBL/GenBank/DDBJ whole genome shotgun (WGS) entry which is preliminary data.</text>
</comment>
<dbReference type="Pfam" id="PF15535">
    <property type="entry name" value="Ntox37"/>
    <property type="match status" value="1"/>
</dbReference>
<organism evidence="3 4">
    <name type="scientific">Nocardia albiluteola</name>
    <dbReference type="NCBI Taxonomy" id="2842303"/>
    <lineage>
        <taxon>Bacteria</taxon>
        <taxon>Bacillati</taxon>
        <taxon>Actinomycetota</taxon>
        <taxon>Actinomycetes</taxon>
        <taxon>Mycobacteriales</taxon>
        <taxon>Nocardiaceae</taxon>
        <taxon>Nocardia</taxon>
    </lineage>
</organism>